<keyword evidence="4" id="KW-1185">Reference proteome</keyword>
<evidence type="ECO:0000313" key="4">
    <source>
        <dbReference type="Proteomes" id="UP000683429"/>
    </source>
</evidence>
<name>A0A1H8TZI3_9BACL</name>
<sequence>MYVELTETGSGKLEELEVMLAEMDHQVLSAFTKEELKPFSQLMNKLILQFKEDI</sequence>
<protein>
    <submittedName>
        <fullName evidence="2">Uncharacterized protein</fullName>
    </submittedName>
</protein>
<dbReference type="EMBL" id="CP076607">
    <property type="protein sequence ID" value="QWU13103.1"/>
    <property type="molecule type" value="Genomic_DNA"/>
</dbReference>
<dbReference type="InterPro" id="IPR036390">
    <property type="entry name" value="WH_DNA-bd_sf"/>
</dbReference>
<evidence type="ECO:0000313" key="2">
    <source>
        <dbReference type="EMBL" id="SEO96004.1"/>
    </source>
</evidence>
<evidence type="ECO:0000313" key="1">
    <source>
        <dbReference type="EMBL" id="QWU13103.1"/>
    </source>
</evidence>
<proteinExistence type="predicted"/>
<dbReference type="AlphaFoldDB" id="A0A1H8TZI3"/>
<accession>A0A1H8TZI3</accession>
<dbReference type="SUPFAM" id="SSF46785">
    <property type="entry name" value="Winged helix' DNA-binding domain"/>
    <property type="match status" value="1"/>
</dbReference>
<reference evidence="1 4" key="2">
    <citation type="submission" date="2021-06" db="EMBL/GenBank/DDBJ databases">
        <title>Whole genome sequence of Paenibacillus sophorae DSM23020 for comparative genomics.</title>
        <authorList>
            <person name="Kim M.-J."/>
            <person name="Lee G."/>
            <person name="Shin J.-H."/>
        </authorList>
    </citation>
    <scope>NUCLEOTIDE SEQUENCE [LARGE SCALE GENOMIC DNA]</scope>
    <source>
        <strain evidence="1 4">DSM 23020</strain>
    </source>
</reference>
<dbReference type="RefSeq" id="WP_175491936.1">
    <property type="nucleotide sequence ID" value="NZ_CP076607.1"/>
</dbReference>
<dbReference type="Proteomes" id="UP000683429">
    <property type="component" value="Chromosome"/>
</dbReference>
<dbReference type="InterPro" id="IPR036388">
    <property type="entry name" value="WH-like_DNA-bd_sf"/>
</dbReference>
<gene>
    <name evidence="1" type="ORF">KP014_13755</name>
    <name evidence="2" type="ORF">SAMN04487895_115104</name>
</gene>
<organism evidence="2 3">
    <name type="scientific">Paenibacillus sophorae</name>
    <dbReference type="NCBI Taxonomy" id="1333845"/>
    <lineage>
        <taxon>Bacteria</taxon>
        <taxon>Bacillati</taxon>
        <taxon>Bacillota</taxon>
        <taxon>Bacilli</taxon>
        <taxon>Bacillales</taxon>
        <taxon>Paenibacillaceae</taxon>
        <taxon>Paenibacillus</taxon>
    </lineage>
</organism>
<evidence type="ECO:0000313" key="3">
    <source>
        <dbReference type="Proteomes" id="UP000198809"/>
    </source>
</evidence>
<dbReference type="Gene3D" id="1.10.10.10">
    <property type="entry name" value="Winged helix-like DNA-binding domain superfamily/Winged helix DNA-binding domain"/>
    <property type="match status" value="1"/>
</dbReference>
<dbReference type="EMBL" id="FODH01000015">
    <property type="protein sequence ID" value="SEO96004.1"/>
    <property type="molecule type" value="Genomic_DNA"/>
</dbReference>
<dbReference type="Proteomes" id="UP000198809">
    <property type="component" value="Unassembled WGS sequence"/>
</dbReference>
<reference evidence="2 3" key="1">
    <citation type="submission" date="2016-10" db="EMBL/GenBank/DDBJ databases">
        <authorList>
            <person name="de Groot N.N."/>
        </authorList>
    </citation>
    <scope>NUCLEOTIDE SEQUENCE [LARGE SCALE GENOMIC DNA]</scope>
    <source>
        <strain evidence="2 3">CGMCC 1.10238</strain>
    </source>
</reference>